<dbReference type="CDD" id="cd10317">
    <property type="entry name" value="RGL4_C"/>
    <property type="match status" value="1"/>
</dbReference>
<dbReference type="InParanoid" id="A0A6I9QDX9"/>
<dbReference type="PANTHER" id="PTHR32018">
    <property type="entry name" value="RHAMNOGALACTURONATE LYASE FAMILY PROTEIN"/>
    <property type="match status" value="1"/>
</dbReference>
<evidence type="ECO:0000313" key="3">
    <source>
        <dbReference type="RefSeq" id="XP_010907787.1"/>
    </source>
</evidence>
<protein>
    <submittedName>
        <fullName evidence="3">Probable rhamnogalacturonate lyase B</fullName>
    </submittedName>
</protein>
<dbReference type="OrthoDB" id="2130367at2759"/>
<dbReference type="RefSeq" id="XP_010907787.1">
    <property type="nucleotide sequence ID" value="XM_010909485.2"/>
</dbReference>
<dbReference type="InterPro" id="IPR010325">
    <property type="entry name" value="Rhamnogal_lyase"/>
</dbReference>
<proteinExistence type="predicted"/>
<dbReference type="Pfam" id="PF14683">
    <property type="entry name" value="CBM-like"/>
    <property type="match status" value="1"/>
</dbReference>
<evidence type="ECO:0000259" key="1">
    <source>
        <dbReference type="Pfam" id="PF14683"/>
    </source>
</evidence>
<dbReference type="AlphaFoldDB" id="A0A6I9QDX9"/>
<dbReference type="Gene3D" id="2.60.120.260">
    <property type="entry name" value="Galactose-binding domain-like"/>
    <property type="match status" value="1"/>
</dbReference>
<dbReference type="InterPro" id="IPR051850">
    <property type="entry name" value="Polysacch_Lyase_4"/>
</dbReference>
<dbReference type="SUPFAM" id="SSF49785">
    <property type="entry name" value="Galactose-binding domain-like"/>
    <property type="match status" value="1"/>
</dbReference>
<feature type="domain" description="Rhamnogalacturonan lyase" evidence="1">
    <location>
        <begin position="177"/>
        <end position="366"/>
    </location>
</feature>
<keyword evidence="3" id="KW-0456">Lyase</keyword>
<evidence type="ECO:0000313" key="2">
    <source>
        <dbReference type="Proteomes" id="UP000504607"/>
    </source>
</evidence>
<gene>
    <name evidence="3" type="primary">LOC105034358</name>
</gene>
<dbReference type="Pfam" id="PF06045">
    <property type="entry name" value="Rhamnogal_lyase"/>
    <property type="match status" value="1"/>
</dbReference>
<dbReference type="InterPro" id="IPR029411">
    <property type="entry name" value="RG-lyase_III"/>
</dbReference>
<accession>A0A6I9QDX9</accession>
<name>A0A6I9QDX9_ELAGV</name>
<dbReference type="InterPro" id="IPR008979">
    <property type="entry name" value="Galactose-bd-like_sf"/>
</dbReference>
<reference evidence="3" key="1">
    <citation type="submission" date="2025-08" db="UniProtKB">
        <authorList>
            <consortium name="RefSeq"/>
        </authorList>
    </citation>
    <scope>IDENTIFICATION</scope>
</reference>
<keyword evidence="2" id="KW-1185">Reference proteome</keyword>
<organism evidence="2 3">
    <name type="scientific">Elaeis guineensis var. tenera</name>
    <name type="common">Oil palm</name>
    <dbReference type="NCBI Taxonomy" id="51953"/>
    <lineage>
        <taxon>Eukaryota</taxon>
        <taxon>Viridiplantae</taxon>
        <taxon>Streptophyta</taxon>
        <taxon>Embryophyta</taxon>
        <taxon>Tracheophyta</taxon>
        <taxon>Spermatophyta</taxon>
        <taxon>Magnoliopsida</taxon>
        <taxon>Liliopsida</taxon>
        <taxon>Arecaceae</taxon>
        <taxon>Arecoideae</taxon>
        <taxon>Cocoseae</taxon>
        <taxon>Elaeidinae</taxon>
        <taxon>Elaeis</taxon>
    </lineage>
</organism>
<dbReference type="Proteomes" id="UP000504607">
    <property type="component" value="Unplaced"/>
</dbReference>
<dbReference type="GO" id="GO:0016829">
    <property type="term" value="F:lyase activity"/>
    <property type="evidence" value="ECO:0007669"/>
    <property type="project" value="UniProtKB-KW"/>
</dbReference>
<sequence length="372" mass="42988">MSATGVRVSVQDQYVIIDNGILQLTLSNPDGIVTGVRYNGLDNLMEVLNKEDNRGYWDLAWNAPRASGAFDVIKGTDFRIILQSEEQVEVSFTRTWAPSLKGKLVPLKIDKRFVVLRGSSGFYTYATFEHLQGWPDFDIDEIRVTFKLRKDKIDAHHTRKNIDLGDLVYEPPRDGVTLWEIGVPDRSAAEFYIPDPDPRYVNRLYVNLPTDRFRQYGLWDRYAELHPDGDLVYTIGKSDYKKDWFFAQVTRKTKQNSYQPTTWQIKFHLDSVNQSGNYKLRVALASATLSELQVRFNDLKANPAHFTTRLIGRDNSIVRHGIHGLYWLYNVDIQSAWLVQGDNTIFLTQPRNQSAFQEIMYDYIRMEGPSNS</sequence>
<dbReference type="PANTHER" id="PTHR32018:SF1">
    <property type="entry name" value="RHAMNOGALACTURONAN ENDOLYASE"/>
    <property type="match status" value="1"/>
</dbReference>